<comment type="caution">
    <text evidence="1">The sequence shown here is derived from an EMBL/GenBank/DDBJ whole genome shotgun (WGS) entry which is preliminary data.</text>
</comment>
<name>A0A562RJD5_9BURK</name>
<dbReference type="EMBL" id="VLLB01000001">
    <property type="protein sequence ID" value="TWI69141.1"/>
    <property type="molecule type" value="Genomic_DNA"/>
</dbReference>
<protein>
    <submittedName>
        <fullName evidence="1">Uncharacterized protein</fullName>
    </submittedName>
</protein>
<organism evidence="1 2">
    <name type="scientific">Pseudoduganella lurida</name>
    <dbReference type="NCBI Taxonomy" id="1036180"/>
    <lineage>
        <taxon>Bacteria</taxon>
        <taxon>Pseudomonadati</taxon>
        <taxon>Pseudomonadota</taxon>
        <taxon>Betaproteobacteria</taxon>
        <taxon>Burkholderiales</taxon>
        <taxon>Oxalobacteraceae</taxon>
        <taxon>Telluria group</taxon>
        <taxon>Pseudoduganella</taxon>
    </lineage>
</organism>
<sequence length="215" mass="23324">MSLPMVAGAQPVSEAETLLFETDHLASLKPPAHLAYTFRHVASTEESFDDQVQLDAVRAGPAGPVRVTLRFLSGARQWPGPALDDPHGNPVLLGFLERDIAEMHRMTGGAASYFRRQIRLALAAHATVSTQSFTFGGKSYQGRVIVIQPYRDTALPQRLQRFVHKSYQFVLGDGLPGGIYRIRTSLTAPSIALAAAGGDLLDETLTLDSVADGRR</sequence>
<dbReference type="AlphaFoldDB" id="A0A562RJD5"/>
<dbReference type="Proteomes" id="UP000318431">
    <property type="component" value="Unassembled WGS sequence"/>
</dbReference>
<proteinExistence type="predicted"/>
<reference evidence="1 2" key="1">
    <citation type="journal article" date="2015" name="Stand. Genomic Sci.">
        <title>Genomic Encyclopedia of Bacterial and Archaeal Type Strains, Phase III: the genomes of soil and plant-associated and newly described type strains.</title>
        <authorList>
            <person name="Whitman W.B."/>
            <person name="Woyke T."/>
            <person name="Klenk H.P."/>
            <person name="Zhou Y."/>
            <person name="Lilburn T.G."/>
            <person name="Beck B.J."/>
            <person name="De Vos P."/>
            <person name="Vandamme P."/>
            <person name="Eisen J.A."/>
            <person name="Garrity G."/>
            <person name="Hugenholtz P."/>
            <person name="Kyrpides N.C."/>
        </authorList>
    </citation>
    <scope>NUCLEOTIDE SEQUENCE [LARGE SCALE GENOMIC DNA]</scope>
    <source>
        <strain evidence="1 2">CGMCC 1.10822</strain>
    </source>
</reference>
<accession>A0A562RJD5</accession>
<keyword evidence="2" id="KW-1185">Reference proteome</keyword>
<gene>
    <name evidence="1" type="ORF">IP91_00207</name>
</gene>
<evidence type="ECO:0000313" key="1">
    <source>
        <dbReference type="EMBL" id="TWI69141.1"/>
    </source>
</evidence>
<evidence type="ECO:0000313" key="2">
    <source>
        <dbReference type="Proteomes" id="UP000318431"/>
    </source>
</evidence>